<dbReference type="InterPro" id="IPR050988">
    <property type="entry name" value="Mannitol_DH/Oxidoreductase"/>
</dbReference>
<dbReference type="InterPro" id="IPR036291">
    <property type="entry name" value="NAD(P)-bd_dom_sf"/>
</dbReference>
<dbReference type="PANTHER" id="PTHR43362">
    <property type="entry name" value="MANNITOL DEHYDROGENASE DSF1-RELATED"/>
    <property type="match status" value="1"/>
</dbReference>
<dbReference type="GO" id="GO:0019594">
    <property type="term" value="P:mannitol metabolic process"/>
    <property type="evidence" value="ECO:0007669"/>
    <property type="project" value="InterPro"/>
</dbReference>
<dbReference type="Gene3D" id="1.10.1040.10">
    <property type="entry name" value="N-(1-d-carboxylethyl)-l-norvaline Dehydrogenase, domain 2"/>
    <property type="match status" value="1"/>
</dbReference>
<dbReference type="Pfam" id="PF01232">
    <property type="entry name" value="Mannitol_dh"/>
    <property type="match status" value="1"/>
</dbReference>
<dbReference type="GO" id="GO:0016616">
    <property type="term" value="F:oxidoreductase activity, acting on the CH-OH group of donors, NAD or NADP as acceptor"/>
    <property type="evidence" value="ECO:0007669"/>
    <property type="project" value="TreeGrafter"/>
</dbReference>
<proteinExistence type="predicted"/>
<dbReference type="InterPro" id="IPR013118">
    <property type="entry name" value="Mannitol_DH_C"/>
</dbReference>
<dbReference type="SUPFAM" id="SSF51735">
    <property type="entry name" value="NAD(P)-binding Rossmann-fold domains"/>
    <property type="match status" value="1"/>
</dbReference>
<keyword evidence="6" id="KW-1185">Reference proteome</keyword>
<gene>
    <name evidence="5" type="ORF">E4Z66_17625</name>
</gene>
<dbReference type="Gene3D" id="3.40.50.720">
    <property type="entry name" value="NAD(P)-binding Rossmann-like Domain"/>
    <property type="match status" value="1"/>
</dbReference>
<name>A0A4S4N6M1_9RHOB</name>
<evidence type="ECO:0000259" key="3">
    <source>
        <dbReference type="Pfam" id="PF01232"/>
    </source>
</evidence>
<sequence length="491" mass="52171">MTSAPRLSSLAGINEGVTLPGYDPSAHGAGIVHLGMGAFHRAHQAVYTDAALASGGGYWRIIGVSLRSRTAVDQVAPQNGLFTVLERSSAGTSARIIGSIADVVGGEGAAAQALSQMTRPQTRIVTMTVTEKAYGIDRETGGAEVSHPAVAGDLAHPDAPKGVLGLLVAALRVRREQGTPPFTVLCCDNLPENGALLRGGVIDFARRIDGPLADWIAETVPFPSCMVDRITPAATESTLKDAIRATGFADRAAIETEPFTQWVIEDRFADGRPDWEAGGAVFVDDVRPYELMKLRMLNGAHSMLAYAGHLAGHVHVRDVMTDPDLSLLVERQMCAAQATLPVVEAVDLDMYRADLLDRFRNTAIAHATVQIAMDGTQKLPQRIFAPALDAMRAGQDLGPYAFATAAWMCFVVRHKNSAEAVLRDPMADVLRDSLSSAQSAPEIVAALSAIKGVVPQGLSQDKGWRNAVTARLGRMLTDGIRAAITAEIEIG</sequence>
<dbReference type="Proteomes" id="UP000306602">
    <property type="component" value="Unassembled WGS sequence"/>
</dbReference>
<dbReference type="AlphaFoldDB" id="A0A4S4N6M1"/>
<dbReference type="InterPro" id="IPR000669">
    <property type="entry name" value="Mannitol_DH"/>
</dbReference>
<feature type="domain" description="Mannitol dehydrogenase C-terminal" evidence="4">
    <location>
        <begin position="285"/>
        <end position="470"/>
    </location>
</feature>
<dbReference type="PANTHER" id="PTHR43362:SF1">
    <property type="entry name" value="MANNITOL DEHYDROGENASE 2-RELATED"/>
    <property type="match status" value="1"/>
</dbReference>
<dbReference type="InterPro" id="IPR023027">
    <property type="entry name" value="Mannitol_DH_CS"/>
</dbReference>
<dbReference type="PRINTS" id="PR00084">
    <property type="entry name" value="MTLDHDRGNASE"/>
</dbReference>
<dbReference type="OrthoDB" id="271711at2"/>
<dbReference type="InterPro" id="IPR013328">
    <property type="entry name" value="6PGD_dom2"/>
</dbReference>
<dbReference type="RefSeq" id="WP_136464369.1">
    <property type="nucleotide sequence ID" value="NZ_SRKY01000005.1"/>
</dbReference>
<dbReference type="PROSITE" id="PS00974">
    <property type="entry name" value="MANNITOL_DHGENASE"/>
    <property type="match status" value="1"/>
</dbReference>
<comment type="caution">
    <text evidence="5">The sequence shown here is derived from an EMBL/GenBank/DDBJ whole genome shotgun (WGS) entry which is preliminary data.</text>
</comment>
<dbReference type="SUPFAM" id="SSF48179">
    <property type="entry name" value="6-phosphogluconate dehydrogenase C-terminal domain-like"/>
    <property type="match status" value="1"/>
</dbReference>
<evidence type="ECO:0000256" key="2">
    <source>
        <dbReference type="ARBA" id="ARBA00023027"/>
    </source>
</evidence>
<evidence type="ECO:0000259" key="4">
    <source>
        <dbReference type="Pfam" id="PF08125"/>
    </source>
</evidence>
<dbReference type="InterPro" id="IPR008927">
    <property type="entry name" value="6-PGluconate_DH-like_C_sf"/>
</dbReference>
<dbReference type="Pfam" id="PF08125">
    <property type="entry name" value="Mannitol_dh_C"/>
    <property type="match status" value="1"/>
</dbReference>
<reference evidence="5 6" key="1">
    <citation type="submission" date="2019-04" db="EMBL/GenBank/DDBJ databases">
        <title>Shimia ponticola sp. nov., isolated from seawater.</title>
        <authorList>
            <person name="Kim Y.-O."/>
            <person name="Yoon J.-H."/>
        </authorList>
    </citation>
    <scope>NUCLEOTIDE SEQUENCE [LARGE SCALE GENOMIC DNA]</scope>
    <source>
        <strain evidence="5 6">MYP11</strain>
    </source>
</reference>
<accession>A0A4S4N6M1</accession>
<evidence type="ECO:0000256" key="1">
    <source>
        <dbReference type="ARBA" id="ARBA00023002"/>
    </source>
</evidence>
<dbReference type="InterPro" id="IPR013131">
    <property type="entry name" value="Mannitol_DH_N"/>
</dbReference>
<evidence type="ECO:0000313" key="6">
    <source>
        <dbReference type="Proteomes" id="UP000306602"/>
    </source>
</evidence>
<keyword evidence="1" id="KW-0560">Oxidoreductase</keyword>
<evidence type="ECO:0000313" key="5">
    <source>
        <dbReference type="EMBL" id="THH34782.1"/>
    </source>
</evidence>
<dbReference type="EMBL" id="SRKY01000005">
    <property type="protein sequence ID" value="THH34782.1"/>
    <property type="molecule type" value="Genomic_DNA"/>
</dbReference>
<feature type="domain" description="Mannitol dehydrogenase N-terminal" evidence="3">
    <location>
        <begin position="30"/>
        <end position="276"/>
    </location>
</feature>
<organism evidence="5 6">
    <name type="scientific">Aliishimia ponticola</name>
    <dbReference type="NCBI Taxonomy" id="2499833"/>
    <lineage>
        <taxon>Bacteria</taxon>
        <taxon>Pseudomonadati</taxon>
        <taxon>Pseudomonadota</taxon>
        <taxon>Alphaproteobacteria</taxon>
        <taxon>Rhodobacterales</taxon>
        <taxon>Paracoccaceae</taxon>
        <taxon>Aliishimia</taxon>
    </lineage>
</organism>
<protein>
    <submittedName>
        <fullName evidence="5">Mannitol dehydrogenase family protein</fullName>
    </submittedName>
</protein>
<keyword evidence="2" id="KW-0520">NAD</keyword>